<name>A0A8H5BTW1_9AGAR</name>
<dbReference type="SUPFAM" id="SSF52540">
    <property type="entry name" value="P-loop containing nucleoside triphosphate hydrolases"/>
    <property type="match status" value="1"/>
</dbReference>
<evidence type="ECO:0000256" key="1">
    <source>
        <dbReference type="ARBA" id="ARBA00022737"/>
    </source>
</evidence>
<dbReference type="InterPro" id="IPR027417">
    <property type="entry name" value="P-loop_NTPase"/>
</dbReference>
<dbReference type="PANTHER" id="PTHR10039">
    <property type="entry name" value="AMELOGENIN"/>
    <property type="match status" value="1"/>
</dbReference>
<evidence type="ECO:0000313" key="4">
    <source>
        <dbReference type="Proteomes" id="UP000567179"/>
    </source>
</evidence>
<keyword evidence="4" id="KW-1185">Reference proteome</keyword>
<feature type="domain" description="Nephrocystin 3-like N-terminal" evidence="2">
    <location>
        <begin position="92"/>
        <end position="162"/>
    </location>
</feature>
<gene>
    <name evidence="3" type="ORF">D9619_009088</name>
</gene>
<dbReference type="Pfam" id="PF24883">
    <property type="entry name" value="NPHP3_N"/>
    <property type="match status" value="1"/>
</dbReference>
<evidence type="ECO:0000259" key="2">
    <source>
        <dbReference type="Pfam" id="PF24883"/>
    </source>
</evidence>
<protein>
    <recommendedName>
        <fullName evidence="2">Nephrocystin 3-like N-terminal domain-containing protein</fullName>
    </recommendedName>
</protein>
<dbReference type="AlphaFoldDB" id="A0A8H5BTW1"/>
<dbReference type="Gene3D" id="3.40.50.300">
    <property type="entry name" value="P-loop containing nucleotide triphosphate hydrolases"/>
    <property type="match status" value="1"/>
</dbReference>
<reference evidence="3 4" key="1">
    <citation type="journal article" date="2020" name="ISME J.">
        <title>Uncovering the hidden diversity of litter-decomposition mechanisms in mushroom-forming fungi.</title>
        <authorList>
            <person name="Floudas D."/>
            <person name="Bentzer J."/>
            <person name="Ahren D."/>
            <person name="Johansson T."/>
            <person name="Persson P."/>
            <person name="Tunlid A."/>
        </authorList>
    </citation>
    <scope>NUCLEOTIDE SEQUENCE [LARGE SCALE GENOMIC DNA]</scope>
    <source>
        <strain evidence="3 4">CBS 101986</strain>
    </source>
</reference>
<sequence>MTEHTLGLRSPNSGGSILHNASDIHIHGGTFNAYGGSDTDKKRIEDIVDLGLRAEDGAPYDAAAREDVPKCHEHTRVAIIEGIDNWAYSEEWNAQPLMWMYGPAGSGKTTIVQTVAERFDKGRTLAASFFFSRLSASRPRGKENFVITIAHQLSLRIPAMKQLIDECKGDAAQQHILDLLERFLHEARNPVRILVASRTLHHIQVFFSQRSIAKITQTTPLDNHYESDEDIATFLTSKFEEIRDKHPAGSWLPSEWPPRSAINDLVERASGQFIYVSVIMTYISDNGRHPDESLQTIMSVKAGGNERPYNELDAFYAEILSTIEPQNVEFVRDIMGLLLLNKDRYCLVRTDVFSKVADFLFMARPGTTIARINRIRPLIVFKHTEGIHFAHASFSDYLLDQSRSKEFFLDMQKVHCSVARCWFRLFAQHFKLHQNGSIVPYNSQYVQLHPIAVQGQDWTVFFDIIQHCVRAEWTPELRQDMITFDFRTALKVGPESTSSHENNVRWEATVLWLDLTFWAERTGRLSSADAEQIRDCIKSMIQSIPSTLSTTPDVRRTIAVLLTWFGHFNIRDPWIEIEDDIDQGLQYMGLIAGFHPYRNVSIANRRDSSRLWFCKTMALDLTMNGSFFSDGNLYADLTLLMLKKSTIKNKYYWYLPIMLSKALPSEELATFLIHTLLQVPRDYLLFPPTSDGDCEIEQFFMAICIYLFECGITFLPDHQHRSEFDPTKWVCGICILVESSGVEYADTQLSQEPVIKPGSKRGKAVKEDVPQPLRVNALRQIIPGVMLLWLQTWIFRLADIMSRFVPVVA</sequence>
<dbReference type="Proteomes" id="UP000567179">
    <property type="component" value="Unassembled WGS sequence"/>
</dbReference>
<dbReference type="InterPro" id="IPR056884">
    <property type="entry name" value="NPHP3-like_N"/>
</dbReference>
<evidence type="ECO:0000313" key="3">
    <source>
        <dbReference type="EMBL" id="KAF5329495.1"/>
    </source>
</evidence>
<keyword evidence="1" id="KW-0677">Repeat</keyword>
<comment type="caution">
    <text evidence="3">The sequence shown here is derived from an EMBL/GenBank/DDBJ whole genome shotgun (WGS) entry which is preliminary data.</text>
</comment>
<dbReference type="PANTHER" id="PTHR10039:SF14">
    <property type="entry name" value="NACHT DOMAIN-CONTAINING PROTEIN"/>
    <property type="match status" value="1"/>
</dbReference>
<proteinExistence type="predicted"/>
<organism evidence="3 4">
    <name type="scientific">Psilocybe cf. subviscida</name>
    <dbReference type="NCBI Taxonomy" id="2480587"/>
    <lineage>
        <taxon>Eukaryota</taxon>
        <taxon>Fungi</taxon>
        <taxon>Dikarya</taxon>
        <taxon>Basidiomycota</taxon>
        <taxon>Agaricomycotina</taxon>
        <taxon>Agaricomycetes</taxon>
        <taxon>Agaricomycetidae</taxon>
        <taxon>Agaricales</taxon>
        <taxon>Agaricineae</taxon>
        <taxon>Strophariaceae</taxon>
        <taxon>Psilocybe</taxon>
    </lineage>
</organism>
<dbReference type="OrthoDB" id="5967843at2759"/>
<accession>A0A8H5BTW1</accession>
<dbReference type="EMBL" id="JAACJJ010000002">
    <property type="protein sequence ID" value="KAF5329495.1"/>
    <property type="molecule type" value="Genomic_DNA"/>
</dbReference>